<feature type="region of interest" description="Disordered" evidence="1">
    <location>
        <begin position="1"/>
        <end position="69"/>
    </location>
</feature>
<proteinExistence type="predicted"/>
<reference evidence="3" key="1">
    <citation type="submission" date="2017-02" db="EMBL/GenBank/DDBJ databases">
        <authorList>
            <person name="Varghese N."/>
            <person name="Submissions S."/>
        </authorList>
    </citation>
    <scope>NUCLEOTIDE SEQUENCE [LARGE SCALE GENOMIC DNA]</scope>
    <source>
        <strain evidence="3">DSM 22385</strain>
    </source>
</reference>
<dbReference type="EMBL" id="FUYR01000005">
    <property type="protein sequence ID" value="SKB89747.1"/>
    <property type="molecule type" value="Genomic_DNA"/>
</dbReference>
<dbReference type="AlphaFoldDB" id="A0A1T5F0L5"/>
<sequence>MNNESEKPENFLPQDSKRKNVKNPKDDNEAVVKAKDKIYTKDEAEFDNPSKRRETDEQPVNSVKIPAKD</sequence>
<dbReference type="STRING" id="572036.SAMN05661099_3368"/>
<protein>
    <submittedName>
        <fullName evidence="2">Uncharacterized protein</fullName>
    </submittedName>
</protein>
<dbReference type="RefSeq" id="WP_079703866.1">
    <property type="nucleotide sequence ID" value="NZ_FUYR01000005.1"/>
</dbReference>
<dbReference type="OrthoDB" id="771036at2"/>
<organism evidence="2 3">
    <name type="scientific">Daejeonella lutea</name>
    <dbReference type="NCBI Taxonomy" id="572036"/>
    <lineage>
        <taxon>Bacteria</taxon>
        <taxon>Pseudomonadati</taxon>
        <taxon>Bacteroidota</taxon>
        <taxon>Sphingobacteriia</taxon>
        <taxon>Sphingobacteriales</taxon>
        <taxon>Sphingobacteriaceae</taxon>
        <taxon>Daejeonella</taxon>
    </lineage>
</organism>
<evidence type="ECO:0000313" key="2">
    <source>
        <dbReference type="EMBL" id="SKB89747.1"/>
    </source>
</evidence>
<dbReference type="Proteomes" id="UP000189981">
    <property type="component" value="Unassembled WGS sequence"/>
</dbReference>
<feature type="compositionally biased region" description="Basic and acidic residues" evidence="1">
    <location>
        <begin position="1"/>
        <end position="56"/>
    </location>
</feature>
<evidence type="ECO:0000256" key="1">
    <source>
        <dbReference type="SAM" id="MobiDB-lite"/>
    </source>
</evidence>
<accession>A0A1T5F0L5</accession>
<evidence type="ECO:0000313" key="3">
    <source>
        <dbReference type="Proteomes" id="UP000189981"/>
    </source>
</evidence>
<name>A0A1T5F0L5_9SPHI</name>
<gene>
    <name evidence="2" type="ORF">SAMN05661099_3368</name>
</gene>
<keyword evidence="3" id="KW-1185">Reference proteome</keyword>